<protein>
    <submittedName>
        <fullName evidence="5">ATP-binding protein</fullName>
    </submittedName>
</protein>
<dbReference type="Pfam" id="PF03029">
    <property type="entry name" value="ATP_bind_1"/>
    <property type="match status" value="1"/>
</dbReference>
<evidence type="ECO:0000313" key="5">
    <source>
        <dbReference type="EMBL" id="PJE97921.1"/>
    </source>
</evidence>
<dbReference type="CDD" id="cd00882">
    <property type="entry name" value="Ras_like_GTPase"/>
    <property type="match status" value="1"/>
</dbReference>
<sequence>MASTTSSDRSADSGIYVRDTVETTAKLLIVGPFGVGKTTLIGTVSEIEPLRTEEVMTQAGALVDDLRGVEDKRTTTVAMDFGRLTLSPDLVLYLFGAPGQRRFNQVAPVWQQLVRGAYGALVLADTRRLDASFDAMEMVERHGLPYAVALNSFPDAPHFPDDELREALDLKPGTPLVSCDARDRTSAARALIALVGHVHTYYQEHLP</sequence>
<accession>A0A2M8M149</accession>
<gene>
    <name evidence="6" type="ORF">CUT44_01260</name>
    <name evidence="5" type="ORF">CUT44_09515</name>
</gene>
<dbReference type="RefSeq" id="WP_100200210.1">
    <property type="nucleotide sequence ID" value="NZ_PGGW01000008.1"/>
</dbReference>
<dbReference type="InterPro" id="IPR004130">
    <property type="entry name" value="Gpn"/>
</dbReference>
<dbReference type="GO" id="GO:0005525">
    <property type="term" value="F:GTP binding"/>
    <property type="evidence" value="ECO:0007669"/>
    <property type="project" value="UniProtKB-KW"/>
</dbReference>
<name>A0A2M8M149_9ACTN</name>
<evidence type="ECO:0000256" key="3">
    <source>
        <dbReference type="ARBA" id="ARBA00022801"/>
    </source>
</evidence>
<dbReference type="EMBL" id="PGGW01000038">
    <property type="protein sequence ID" value="PJE97921.1"/>
    <property type="molecule type" value="Genomic_DNA"/>
</dbReference>
<comment type="similarity">
    <text evidence="1">Belongs to the GPN-loop GTPase family.</text>
</comment>
<dbReference type="GO" id="GO:0005524">
    <property type="term" value="F:ATP binding"/>
    <property type="evidence" value="ECO:0007669"/>
    <property type="project" value="UniProtKB-KW"/>
</dbReference>
<organism evidence="5 7">
    <name type="scientific">Streptomyces carminius</name>
    <dbReference type="NCBI Taxonomy" id="2665496"/>
    <lineage>
        <taxon>Bacteria</taxon>
        <taxon>Bacillati</taxon>
        <taxon>Actinomycetota</taxon>
        <taxon>Actinomycetes</taxon>
        <taxon>Kitasatosporales</taxon>
        <taxon>Streptomycetaceae</taxon>
        <taxon>Streptomyces</taxon>
    </lineage>
</organism>
<keyword evidence="2" id="KW-0547">Nucleotide-binding</keyword>
<dbReference type="AlphaFoldDB" id="A0A2M8M149"/>
<evidence type="ECO:0000256" key="1">
    <source>
        <dbReference type="ARBA" id="ARBA00005290"/>
    </source>
</evidence>
<dbReference type="GO" id="GO:0016787">
    <property type="term" value="F:hydrolase activity"/>
    <property type="evidence" value="ECO:0007669"/>
    <property type="project" value="UniProtKB-KW"/>
</dbReference>
<evidence type="ECO:0000313" key="7">
    <source>
        <dbReference type="Proteomes" id="UP000230407"/>
    </source>
</evidence>
<keyword evidence="4" id="KW-0342">GTP-binding</keyword>
<dbReference type="InterPro" id="IPR027417">
    <property type="entry name" value="P-loop_NTPase"/>
</dbReference>
<keyword evidence="7" id="KW-1185">Reference proteome</keyword>
<dbReference type="Gene3D" id="3.40.50.300">
    <property type="entry name" value="P-loop containing nucleotide triphosphate hydrolases"/>
    <property type="match status" value="1"/>
</dbReference>
<evidence type="ECO:0000256" key="2">
    <source>
        <dbReference type="ARBA" id="ARBA00022741"/>
    </source>
</evidence>
<dbReference type="EMBL" id="PGGW01000008">
    <property type="protein sequence ID" value="PJF01748.1"/>
    <property type="molecule type" value="Genomic_DNA"/>
</dbReference>
<dbReference type="PANTHER" id="PTHR42708">
    <property type="entry name" value="ATP/GTP-BINDING PROTEIN-RELATED"/>
    <property type="match status" value="1"/>
</dbReference>
<comment type="caution">
    <text evidence="5">The sequence shown here is derived from an EMBL/GenBank/DDBJ whole genome shotgun (WGS) entry which is preliminary data.</text>
</comment>
<dbReference type="PANTHER" id="PTHR42708:SF1">
    <property type="entry name" value="GLIDING MOTILITY PROTEIN MGLA"/>
    <property type="match status" value="1"/>
</dbReference>
<keyword evidence="3" id="KW-0378">Hydrolase</keyword>
<dbReference type="Proteomes" id="UP000230407">
    <property type="component" value="Unassembled WGS sequence"/>
</dbReference>
<dbReference type="SUPFAM" id="SSF52540">
    <property type="entry name" value="P-loop containing nucleoside triphosphate hydrolases"/>
    <property type="match status" value="1"/>
</dbReference>
<keyword evidence="5" id="KW-0067">ATP-binding</keyword>
<evidence type="ECO:0000256" key="4">
    <source>
        <dbReference type="ARBA" id="ARBA00023134"/>
    </source>
</evidence>
<dbReference type="InterPro" id="IPR052705">
    <property type="entry name" value="Gliding_Motility_GTPase"/>
</dbReference>
<proteinExistence type="inferred from homology"/>
<evidence type="ECO:0000313" key="6">
    <source>
        <dbReference type="EMBL" id="PJF01748.1"/>
    </source>
</evidence>
<reference evidence="5 7" key="1">
    <citation type="submission" date="2017-11" db="EMBL/GenBank/DDBJ databases">
        <title>Streptomyces carmine sp. nov., a novel actinomycete isolated from Sophora alopecuroides in Xinjiang, China.</title>
        <authorList>
            <person name="Wang Y."/>
            <person name="Luo X."/>
            <person name="Wan C."/>
            <person name="Zhang L."/>
        </authorList>
    </citation>
    <scope>NUCLEOTIDE SEQUENCE [LARGE SCALE GENOMIC DNA]</scope>
    <source>
        <strain evidence="5 7">TRM SA0054</strain>
    </source>
</reference>